<dbReference type="EMBL" id="CP003418">
    <property type="protein sequence ID" value="AFH50453.1"/>
    <property type="molecule type" value="Genomic_DNA"/>
</dbReference>
<evidence type="ECO:0008006" key="4">
    <source>
        <dbReference type="Google" id="ProtNLM"/>
    </source>
</evidence>
<name>I0AN96_IGNAJ</name>
<dbReference type="RefSeq" id="WP_014561594.1">
    <property type="nucleotide sequence ID" value="NC_017464.1"/>
</dbReference>
<organism evidence="2 3">
    <name type="scientific">Ignavibacterium album (strain DSM 19864 / JCM 16511 / NBRC 101810 / Mat9-16)</name>
    <dbReference type="NCBI Taxonomy" id="945713"/>
    <lineage>
        <taxon>Bacteria</taxon>
        <taxon>Pseudomonadati</taxon>
        <taxon>Ignavibacteriota</taxon>
        <taxon>Ignavibacteria</taxon>
        <taxon>Ignavibacteriales</taxon>
        <taxon>Ignavibacteriaceae</taxon>
        <taxon>Ignavibacterium</taxon>
    </lineage>
</organism>
<protein>
    <recommendedName>
        <fullName evidence="4">DUF4920 domain-containing protein</fullName>
    </recommendedName>
</protein>
<dbReference type="KEGG" id="ial:IALB_2750"/>
<dbReference type="Proteomes" id="UP000007394">
    <property type="component" value="Chromosome"/>
</dbReference>
<keyword evidence="1" id="KW-0732">Signal</keyword>
<dbReference type="HOGENOM" id="CLU_1674657_0_0_10"/>
<proteinExistence type="predicted"/>
<keyword evidence="3" id="KW-1185">Reference proteome</keyword>
<feature type="chain" id="PRO_5003624136" description="DUF4920 domain-containing protein" evidence="1">
    <location>
        <begin position="19"/>
        <end position="151"/>
    </location>
</feature>
<evidence type="ECO:0000256" key="1">
    <source>
        <dbReference type="SAM" id="SignalP"/>
    </source>
</evidence>
<gene>
    <name evidence="2" type="ordered locus">IALB_2750</name>
</gene>
<dbReference type="OrthoDB" id="129527at2"/>
<evidence type="ECO:0000313" key="3">
    <source>
        <dbReference type="Proteomes" id="UP000007394"/>
    </source>
</evidence>
<sequence length="151" mass="16507">MIKQILSLLILVSVTSFAQTEKLGKEITLSERTKISEITSNPEEFLGKTVLVEGEVLEVCPAAGCWMELKSDDGVGKIKIKVRDGDIVFPMAAKGKKAVVEGTVYKIELTKEEAIEYYKHLAEESGKDFDPSTVTGPVTIYQIKGLGAEIN</sequence>
<dbReference type="InterPro" id="IPR032577">
    <property type="entry name" value="DUF4920"/>
</dbReference>
<evidence type="ECO:0000313" key="2">
    <source>
        <dbReference type="EMBL" id="AFH50453.1"/>
    </source>
</evidence>
<dbReference type="AlphaFoldDB" id="I0AN96"/>
<dbReference type="Pfam" id="PF16267">
    <property type="entry name" value="DUF4920"/>
    <property type="match status" value="1"/>
</dbReference>
<accession>I0AN96</accession>
<reference evidence="2 3" key="1">
    <citation type="journal article" date="2012" name="Front. Microbiol.">
        <title>Complete genome of Ignavibacterium album, a metabolically versatile, flagellated, facultative anaerobe from the phylum Chlorobi.</title>
        <authorList>
            <person name="Liu Z."/>
            <person name="Frigaard N.-U."/>
            <person name="Vogl K."/>
            <person name="Iino T."/>
            <person name="Ohkuma M."/>
            <person name="Overmann J."/>
            <person name="Bryant D.A."/>
        </authorList>
    </citation>
    <scope>NUCLEOTIDE SEQUENCE [LARGE SCALE GENOMIC DNA]</scope>
    <source>
        <strain evidence="3">DSM 19864 / JCM 16511 / NBRC 101810 / Mat9-16</strain>
    </source>
</reference>
<dbReference type="STRING" id="945713.IALB_2750"/>
<feature type="signal peptide" evidence="1">
    <location>
        <begin position="1"/>
        <end position="18"/>
    </location>
</feature>